<reference evidence="1" key="1">
    <citation type="submission" date="2014-05" db="EMBL/GenBank/DDBJ databases">
        <authorList>
            <person name="Chronopoulou M."/>
        </authorList>
    </citation>
    <scope>NUCLEOTIDE SEQUENCE</scope>
    <source>
        <tissue evidence="1">Whole organism</tissue>
    </source>
</reference>
<proteinExistence type="predicted"/>
<dbReference type="AlphaFoldDB" id="A0A0K2UTE4"/>
<protein>
    <submittedName>
        <fullName evidence="1">Protein ZBED8like [Haplochromis burtoni]</fullName>
    </submittedName>
</protein>
<accession>A0A0K2UTE4</accession>
<evidence type="ECO:0000313" key="1">
    <source>
        <dbReference type="EMBL" id="CDW40971.1"/>
    </source>
</evidence>
<dbReference type="EMBL" id="HACA01023610">
    <property type="protein sequence ID" value="CDW40971.1"/>
    <property type="molecule type" value="Transcribed_RNA"/>
</dbReference>
<sequence length="71" mass="8252">MYNLKSFNPFLLCPLKKKWFDEYAKYGFTCIKERDGSQRPQYIICTAKLSNSSLVPAKLKEHSLKLYGDGK</sequence>
<name>A0A0K2UTE4_LEPSM</name>
<organism evidence="1">
    <name type="scientific">Lepeophtheirus salmonis</name>
    <name type="common">Salmon louse</name>
    <name type="synonym">Caligus salmonis</name>
    <dbReference type="NCBI Taxonomy" id="72036"/>
    <lineage>
        <taxon>Eukaryota</taxon>
        <taxon>Metazoa</taxon>
        <taxon>Ecdysozoa</taxon>
        <taxon>Arthropoda</taxon>
        <taxon>Crustacea</taxon>
        <taxon>Multicrustacea</taxon>
        <taxon>Hexanauplia</taxon>
        <taxon>Copepoda</taxon>
        <taxon>Siphonostomatoida</taxon>
        <taxon>Caligidae</taxon>
        <taxon>Lepeophtheirus</taxon>
    </lineage>
</organism>